<dbReference type="Proteomes" id="UP001303373">
    <property type="component" value="Chromosome 7"/>
</dbReference>
<feature type="region of interest" description="Disordered" evidence="1">
    <location>
        <begin position="33"/>
        <end position="58"/>
    </location>
</feature>
<evidence type="ECO:0000259" key="2">
    <source>
        <dbReference type="Pfam" id="PF05486"/>
    </source>
</evidence>
<dbReference type="AlphaFoldDB" id="A0AAQ3RB35"/>
<dbReference type="PANTHER" id="PTHR12834:SF12">
    <property type="entry name" value="SIGNAL RECOGNITION PARTICLE 9 KDA PROTEIN"/>
    <property type="match status" value="1"/>
</dbReference>
<gene>
    <name evidence="3" type="ORF">R9X50_00483400</name>
</gene>
<dbReference type="GO" id="GO:0006614">
    <property type="term" value="P:SRP-dependent cotranslational protein targeting to membrane"/>
    <property type="evidence" value="ECO:0007669"/>
    <property type="project" value="InterPro"/>
</dbReference>
<dbReference type="InterPro" id="IPR039914">
    <property type="entry name" value="SRP9-like"/>
</dbReference>
<protein>
    <recommendedName>
        <fullName evidence="2">SRP9 domain-containing protein</fullName>
    </recommendedName>
</protein>
<dbReference type="InterPro" id="IPR039432">
    <property type="entry name" value="SRP9_dom"/>
</dbReference>
<organism evidence="3 4">
    <name type="scientific">Acrodontium crateriforme</name>
    <dbReference type="NCBI Taxonomy" id="150365"/>
    <lineage>
        <taxon>Eukaryota</taxon>
        <taxon>Fungi</taxon>
        <taxon>Dikarya</taxon>
        <taxon>Ascomycota</taxon>
        <taxon>Pezizomycotina</taxon>
        <taxon>Dothideomycetes</taxon>
        <taxon>Dothideomycetidae</taxon>
        <taxon>Mycosphaerellales</taxon>
        <taxon>Teratosphaeriaceae</taxon>
        <taxon>Acrodontium</taxon>
    </lineage>
</organism>
<dbReference type="Pfam" id="PF05486">
    <property type="entry name" value="SRP9-21"/>
    <property type="match status" value="1"/>
</dbReference>
<feature type="domain" description="SRP9" evidence="2">
    <location>
        <begin position="4"/>
        <end position="101"/>
    </location>
</feature>
<accession>A0AAQ3RB35</accession>
<dbReference type="PANTHER" id="PTHR12834">
    <property type="entry name" value="SIGNAL RECOGNITION PARTICLE 9 KDA PROTEIN"/>
    <property type="match status" value="1"/>
</dbReference>
<feature type="region of interest" description="Disordered" evidence="1">
    <location>
        <begin position="108"/>
        <end position="158"/>
    </location>
</feature>
<feature type="compositionally biased region" description="Polar residues" evidence="1">
    <location>
        <begin position="124"/>
        <end position="144"/>
    </location>
</feature>
<keyword evidence="4" id="KW-1185">Reference proteome</keyword>
<dbReference type="GO" id="GO:0005786">
    <property type="term" value="C:signal recognition particle, endoplasmic reticulum targeting"/>
    <property type="evidence" value="ECO:0007669"/>
    <property type="project" value="TreeGrafter"/>
</dbReference>
<proteinExistence type="predicted"/>
<name>A0AAQ3RB35_9PEZI</name>
<evidence type="ECO:0000313" key="4">
    <source>
        <dbReference type="Proteomes" id="UP001303373"/>
    </source>
</evidence>
<evidence type="ECO:0000256" key="1">
    <source>
        <dbReference type="SAM" id="MobiDB-lite"/>
    </source>
</evidence>
<reference evidence="3 4" key="1">
    <citation type="submission" date="2023-11" db="EMBL/GenBank/DDBJ databases">
        <title>An acidophilic fungus is an integral part of prey digestion in a carnivorous sundew plant.</title>
        <authorList>
            <person name="Tsai I.J."/>
        </authorList>
    </citation>
    <scope>NUCLEOTIDE SEQUENCE [LARGE SCALE GENOMIC DNA]</scope>
    <source>
        <strain evidence="3">169a</strain>
    </source>
</reference>
<evidence type="ECO:0000313" key="3">
    <source>
        <dbReference type="EMBL" id="WPH01980.1"/>
    </source>
</evidence>
<sequence>MVYLSTSEEWQRQSSMLLQARPTTTRITTKYKIPNLDSPKYQNSKKRKRTTEGEEKEDVPRAVLVLKAYDPASGVCLKLKTDRQADVGRLITGLGRLGRYMAALPEKSEDAVMEEPSGGLALNPSDNTSSTPAAADAKTQQAPTESAGGNKKKKKGKK</sequence>
<dbReference type="EMBL" id="CP138586">
    <property type="protein sequence ID" value="WPH01980.1"/>
    <property type="molecule type" value="Genomic_DNA"/>
</dbReference>